<keyword evidence="2" id="KW-0614">Plasmid</keyword>
<evidence type="ECO:0000313" key="2">
    <source>
        <dbReference type="EMBL" id="AHG92122.1"/>
    </source>
</evidence>
<dbReference type="Proteomes" id="UP000019151">
    <property type="component" value="Plasmid 1"/>
</dbReference>
<dbReference type="RefSeq" id="WP_025413543.1">
    <property type="nucleotide sequence ID" value="NZ_CP007129.1"/>
</dbReference>
<gene>
    <name evidence="2" type="ORF">J421_4587</name>
    <name evidence="3" type="ORF">J421_4655</name>
</gene>
<dbReference type="EMBL" id="CP007129">
    <property type="protein sequence ID" value="AHG92190.1"/>
    <property type="molecule type" value="Genomic_DNA"/>
</dbReference>
<dbReference type="InParanoid" id="W0RNQ1"/>
<organism evidence="2 4">
    <name type="scientific">Gemmatirosa kalamazoonensis</name>
    <dbReference type="NCBI Taxonomy" id="861299"/>
    <lineage>
        <taxon>Bacteria</taxon>
        <taxon>Pseudomonadati</taxon>
        <taxon>Gemmatimonadota</taxon>
        <taxon>Gemmatimonadia</taxon>
        <taxon>Gemmatimonadales</taxon>
        <taxon>Gemmatimonadaceae</taxon>
        <taxon>Gemmatirosa</taxon>
    </lineage>
</organism>
<feature type="compositionally biased region" description="Polar residues" evidence="1">
    <location>
        <begin position="11"/>
        <end position="20"/>
    </location>
</feature>
<evidence type="ECO:0000256" key="1">
    <source>
        <dbReference type="SAM" id="MobiDB-lite"/>
    </source>
</evidence>
<reference evidence="2 4" key="2">
    <citation type="journal article" date="2014" name="Genome Announc.">
        <title>Genome Sequence and Methylome of Soil Bacterium Gemmatirosa kalamazoonensis KBS708T, a Member of the Rarely Cultivated Gemmatimonadetes Phylum.</title>
        <authorList>
            <person name="Debruyn J.M."/>
            <person name="Radosevich M."/>
            <person name="Wommack K.E."/>
            <person name="Polson S.W."/>
            <person name="Hauser L.J."/>
            <person name="Fawaz M.N."/>
            <person name="Korlach J."/>
            <person name="Tsai Y.C."/>
        </authorList>
    </citation>
    <scope>NUCLEOTIDE SEQUENCE [LARGE SCALE GENOMIC DNA]</scope>
    <source>
        <strain evidence="2 4">KBS708</strain>
        <plasmid evidence="2">1</plasmid>
        <plasmid evidence="4">Plasmid 1</plasmid>
    </source>
</reference>
<dbReference type="HOGENOM" id="CLU_1568502_0_0_0"/>
<dbReference type="EMBL" id="CP007129">
    <property type="protein sequence ID" value="AHG92122.1"/>
    <property type="molecule type" value="Genomic_DNA"/>
</dbReference>
<keyword evidence="4" id="KW-1185">Reference proteome</keyword>
<name>W0RNQ1_9BACT</name>
<feature type="region of interest" description="Disordered" evidence="1">
    <location>
        <begin position="1"/>
        <end position="23"/>
    </location>
</feature>
<evidence type="ECO:0000313" key="3">
    <source>
        <dbReference type="EMBL" id="AHG92190.1"/>
    </source>
</evidence>
<evidence type="ECO:0000313" key="4">
    <source>
        <dbReference type="Proteomes" id="UP000019151"/>
    </source>
</evidence>
<geneLocation type="plasmid" evidence="2 4">
    <name>1</name>
</geneLocation>
<sequence>MSALHGRRASDGQSPDTNRPTPLAPLALLKHAREWMPAAIGLLAFVGAQVQSPGSRFAAIEHEQRVGVVRDSLSIEDRVSITEALTTLGRIECRRLGSDEATDRGVPCAVLGQGRRWPLLHGPQRTSAAVASIALAVADGVPPLAPFAPSPLEHALLAALFIPAATLPPQ</sequence>
<accession>W0RNQ1</accession>
<dbReference type="KEGG" id="gba:J421_4655"/>
<reference evidence="2" key="1">
    <citation type="submission" date="2013-12" db="EMBL/GenBank/DDBJ databases">
        <authorList>
            <person name="DeBruyn J.M."/>
            <person name="Radosevich M."/>
            <person name="Wommack K.Eric."/>
            <person name="Polson S."/>
            <person name="Hauser L.J."/>
            <person name="Fawaz M.N."/>
            <person name="Korlach J."/>
            <person name="Tsai Y.-C."/>
        </authorList>
    </citation>
    <scope>NUCLEOTIDE SEQUENCE</scope>
    <source>
        <strain evidence="2">KBS708</strain>
        <plasmid evidence="2">1</plasmid>
    </source>
</reference>
<protein>
    <submittedName>
        <fullName evidence="2">Uncharacterized protein</fullName>
    </submittedName>
</protein>
<dbReference type="AlphaFoldDB" id="W0RNQ1"/>
<proteinExistence type="predicted"/>
<dbReference type="KEGG" id="gba:J421_4587"/>